<evidence type="ECO:0000313" key="1">
    <source>
        <dbReference type="EMBL" id="VFR57246.1"/>
    </source>
</evidence>
<dbReference type="EMBL" id="CAADIP010000041">
    <property type="protein sequence ID" value="VFR94528.1"/>
    <property type="molecule type" value="Genomic_DNA"/>
</dbReference>
<proteinExistence type="predicted"/>
<protein>
    <submittedName>
        <fullName evidence="2">Uncharacterized protein</fullName>
    </submittedName>
</protein>
<name>A0A484TAS3_9ZZZZ</name>
<dbReference type="EMBL" id="CAADIK010000027">
    <property type="protein sequence ID" value="VFR71357.1"/>
    <property type="molecule type" value="Genomic_DNA"/>
</dbReference>
<evidence type="ECO:0000313" key="2">
    <source>
        <dbReference type="EMBL" id="VFR71357.1"/>
    </source>
</evidence>
<dbReference type="AlphaFoldDB" id="A0A484TAS3"/>
<gene>
    <name evidence="1" type="ORF">BRI6_1318</name>
    <name evidence="2" type="ORF">BRI9_1372</name>
    <name evidence="3" type="ORF">IVO3_1369</name>
    <name evidence="4" type="ORF">RAN7_1308</name>
</gene>
<dbReference type="EMBL" id="CAADIZ010000053">
    <property type="protein sequence ID" value="VFS29539.1"/>
    <property type="molecule type" value="Genomic_DNA"/>
</dbReference>
<evidence type="ECO:0000313" key="3">
    <source>
        <dbReference type="EMBL" id="VFR94528.1"/>
    </source>
</evidence>
<dbReference type="EMBL" id="CAADII010000076">
    <property type="protein sequence ID" value="VFR57246.1"/>
    <property type="molecule type" value="Genomic_DNA"/>
</dbReference>
<sequence length="43" mass="4926">MPSPNHSGPAISTPRFQASKKALWRSAEMPFFPHDLIDDFLRQ</sequence>
<evidence type="ECO:0000313" key="4">
    <source>
        <dbReference type="EMBL" id="VFS29539.1"/>
    </source>
</evidence>
<accession>A0A484TAS3</accession>
<reference evidence="2" key="1">
    <citation type="submission" date="2019-03" db="EMBL/GenBank/DDBJ databases">
        <authorList>
            <person name="Danneels B."/>
        </authorList>
    </citation>
    <scope>NUCLEOTIDE SEQUENCE</scope>
</reference>
<organism evidence="2">
    <name type="scientific">plant metagenome</name>
    <dbReference type="NCBI Taxonomy" id="1297885"/>
    <lineage>
        <taxon>unclassified sequences</taxon>
        <taxon>metagenomes</taxon>
        <taxon>organismal metagenomes</taxon>
    </lineage>
</organism>